<protein>
    <recommendedName>
        <fullName evidence="4 5">Small ribosomal subunit protein uS2</fullName>
    </recommendedName>
</protein>
<dbReference type="EMBL" id="BIFT01000001">
    <property type="protein sequence ID" value="GCE25412.1"/>
    <property type="molecule type" value="Genomic_DNA"/>
</dbReference>
<gene>
    <name evidence="5" type="primary">rpsB</name>
    <name evidence="7" type="ORF">KDA_08960</name>
</gene>
<feature type="compositionally biased region" description="Basic and acidic residues" evidence="6">
    <location>
        <begin position="228"/>
        <end position="237"/>
    </location>
</feature>
<dbReference type="PRINTS" id="PR00395">
    <property type="entry name" value="RIBOSOMALS2"/>
</dbReference>
<evidence type="ECO:0000256" key="2">
    <source>
        <dbReference type="ARBA" id="ARBA00022980"/>
    </source>
</evidence>
<dbReference type="GO" id="GO:0003735">
    <property type="term" value="F:structural constituent of ribosome"/>
    <property type="evidence" value="ECO:0007669"/>
    <property type="project" value="InterPro"/>
</dbReference>
<dbReference type="PANTHER" id="PTHR12534:SF0">
    <property type="entry name" value="SMALL RIBOSOMAL SUBUNIT PROTEIN US2M"/>
    <property type="match status" value="1"/>
</dbReference>
<evidence type="ECO:0000256" key="4">
    <source>
        <dbReference type="ARBA" id="ARBA00035256"/>
    </source>
</evidence>
<dbReference type="Proteomes" id="UP000287171">
    <property type="component" value="Unassembled WGS sequence"/>
</dbReference>
<dbReference type="InterPro" id="IPR018130">
    <property type="entry name" value="Ribosomal_uS2_CS"/>
</dbReference>
<dbReference type="SUPFAM" id="SSF52313">
    <property type="entry name" value="Ribosomal protein S2"/>
    <property type="match status" value="1"/>
</dbReference>
<evidence type="ECO:0000256" key="3">
    <source>
        <dbReference type="ARBA" id="ARBA00023274"/>
    </source>
</evidence>
<organism evidence="7 8">
    <name type="scientific">Dictyobacter alpinus</name>
    <dbReference type="NCBI Taxonomy" id="2014873"/>
    <lineage>
        <taxon>Bacteria</taxon>
        <taxon>Bacillati</taxon>
        <taxon>Chloroflexota</taxon>
        <taxon>Ktedonobacteria</taxon>
        <taxon>Ktedonobacterales</taxon>
        <taxon>Dictyobacteraceae</taxon>
        <taxon>Dictyobacter</taxon>
    </lineage>
</organism>
<dbReference type="InterPro" id="IPR023591">
    <property type="entry name" value="Ribosomal_uS2_flav_dom_sf"/>
</dbReference>
<keyword evidence="3 5" id="KW-0687">Ribonucleoprotein</keyword>
<dbReference type="NCBIfam" id="TIGR01011">
    <property type="entry name" value="rpsB_bact"/>
    <property type="match status" value="1"/>
</dbReference>
<evidence type="ECO:0000256" key="5">
    <source>
        <dbReference type="HAMAP-Rule" id="MF_00291"/>
    </source>
</evidence>
<evidence type="ECO:0000256" key="1">
    <source>
        <dbReference type="ARBA" id="ARBA00006242"/>
    </source>
</evidence>
<sequence>MANIISMKQLLEAGVHFGHQTRRWNPKMQQFIFMDRNGIHIIDLQQTVTRLNEAYKFVEQLVADGGTLLFVGTKKQAQEAVAEEAKRCGMFYVNQRWLGGMLTNFKTIQSRITYLRDLEMRRDRGDFERLPKKEVQHMQDEILRLERILGGIKDMRRLPSAIFIIDTRKERTAVMEARRLEIPIVALADTNSDPDEMDYPIPANDDAIRAVRLLCAKIADAAVEGRRELEAQQKDSEPGDVEAPAEFVAPSEVVAPAAEATAPEAAAPQAEAEAPKAETTATEAPQAEAPKAEAEAAPAVEPELVSKEAH</sequence>
<dbReference type="InterPro" id="IPR001865">
    <property type="entry name" value="Ribosomal_uS2"/>
</dbReference>
<dbReference type="AlphaFoldDB" id="A0A402B238"/>
<name>A0A402B238_9CHLR</name>
<dbReference type="Gene3D" id="3.40.50.10490">
    <property type="entry name" value="Glucose-6-phosphate isomerase like protein, domain 1"/>
    <property type="match status" value="1"/>
</dbReference>
<dbReference type="Gene3D" id="1.10.287.610">
    <property type="entry name" value="Helix hairpin bin"/>
    <property type="match status" value="1"/>
</dbReference>
<feature type="compositionally biased region" description="Low complexity" evidence="6">
    <location>
        <begin position="242"/>
        <end position="303"/>
    </location>
</feature>
<dbReference type="CDD" id="cd01425">
    <property type="entry name" value="RPS2"/>
    <property type="match status" value="1"/>
</dbReference>
<comment type="similarity">
    <text evidence="1 5">Belongs to the universal ribosomal protein uS2 family.</text>
</comment>
<evidence type="ECO:0000313" key="8">
    <source>
        <dbReference type="Proteomes" id="UP000287171"/>
    </source>
</evidence>
<feature type="region of interest" description="Disordered" evidence="6">
    <location>
        <begin position="228"/>
        <end position="310"/>
    </location>
</feature>
<keyword evidence="8" id="KW-1185">Reference proteome</keyword>
<accession>A0A402B238</accession>
<dbReference type="GO" id="GO:0006412">
    <property type="term" value="P:translation"/>
    <property type="evidence" value="ECO:0007669"/>
    <property type="project" value="UniProtKB-UniRule"/>
</dbReference>
<dbReference type="Pfam" id="PF00318">
    <property type="entry name" value="Ribosomal_S2"/>
    <property type="match status" value="1"/>
</dbReference>
<proteinExistence type="inferred from homology"/>
<dbReference type="InterPro" id="IPR005706">
    <property type="entry name" value="Ribosomal_uS2_bac/mit/plastid"/>
</dbReference>
<evidence type="ECO:0000256" key="6">
    <source>
        <dbReference type="SAM" id="MobiDB-lite"/>
    </source>
</evidence>
<dbReference type="FunFam" id="1.10.287.610:FF:000001">
    <property type="entry name" value="30S ribosomal protein S2"/>
    <property type="match status" value="1"/>
</dbReference>
<dbReference type="PANTHER" id="PTHR12534">
    <property type="entry name" value="30S RIBOSOMAL PROTEIN S2 PROKARYOTIC AND ORGANELLAR"/>
    <property type="match status" value="1"/>
</dbReference>
<dbReference type="HAMAP" id="MF_00291_B">
    <property type="entry name" value="Ribosomal_uS2_B"/>
    <property type="match status" value="1"/>
</dbReference>
<dbReference type="GO" id="GO:0022627">
    <property type="term" value="C:cytosolic small ribosomal subunit"/>
    <property type="evidence" value="ECO:0007669"/>
    <property type="project" value="TreeGrafter"/>
</dbReference>
<evidence type="ECO:0000313" key="7">
    <source>
        <dbReference type="EMBL" id="GCE25412.1"/>
    </source>
</evidence>
<comment type="caution">
    <text evidence="7">The sequence shown here is derived from an EMBL/GenBank/DDBJ whole genome shotgun (WGS) entry which is preliminary data.</text>
</comment>
<dbReference type="PROSITE" id="PS00962">
    <property type="entry name" value="RIBOSOMAL_S2_1"/>
    <property type="match status" value="1"/>
</dbReference>
<reference evidence="8" key="1">
    <citation type="submission" date="2018-12" db="EMBL/GenBank/DDBJ databases">
        <title>Tengunoibacter tsumagoiensis gen. nov., sp. nov., Dictyobacter kobayashii sp. nov., D. alpinus sp. nov., and D. joshuensis sp. nov. and description of Dictyobacteraceae fam. nov. within the order Ktedonobacterales isolated from Tengu-no-mugimeshi.</title>
        <authorList>
            <person name="Wang C.M."/>
            <person name="Zheng Y."/>
            <person name="Sakai Y."/>
            <person name="Toyoda A."/>
            <person name="Minakuchi Y."/>
            <person name="Abe K."/>
            <person name="Yokota A."/>
            <person name="Yabe S."/>
        </authorList>
    </citation>
    <scope>NUCLEOTIDE SEQUENCE [LARGE SCALE GENOMIC DNA]</scope>
    <source>
        <strain evidence="8">Uno16</strain>
    </source>
</reference>
<keyword evidence="2 5" id="KW-0689">Ribosomal protein</keyword>